<feature type="compositionally biased region" description="Polar residues" evidence="2">
    <location>
        <begin position="75"/>
        <end position="84"/>
    </location>
</feature>
<dbReference type="Gramene" id="KZN11450">
    <property type="protein sequence ID" value="KZN11450"/>
    <property type="gene ID" value="DCAR_004106"/>
</dbReference>
<name>A0A166ISV8_DAUCS</name>
<feature type="coiled-coil region" evidence="1">
    <location>
        <begin position="284"/>
        <end position="360"/>
    </location>
</feature>
<evidence type="ECO:0000256" key="1">
    <source>
        <dbReference type="SAM" id="Coils"/>
    </source>
</evidence>
<dbReference type="AlphaFoldDB" id="A0A166ISV8"/>
<keyword evidence="1" id="KW-0175">Coiled coil</keyword>
<protein>
    <submittedName>
        <fullName evidence="3">Uncharacterized protein</fullName>
    </submittedName>
</protein>
<feature type="region of interest" description="Disordered" evidence="2">
    <location>
        <begin position="75"/>
        <end position="154"/>
    </location>
</feature>
<reference evidence="3" key="1">
    <citation type="journal article" date="2016" name="Nat. Genet.">
        <title>A high-quality carrot genome assembly provides new insights into carotenoid accumulation and asterid genome evolution.</title>
        <authorList>
            <person name="Iorizzo M."/>
            <person name="Ellison S."/>
            <person name="Senalik D."/>
            <person name="Zeng P."/>
            <person name="Satapoomin P."/>
            <person name="Huang J."/>
            <person name="Bowman M."/>
            <person name="Iovene M."/>
            <person name="Sanseverino W."/>
            <person name="Cavagnaro P."/>
            <person name="Yildiz M."/>
            <person name="Macko-Podgorni A."/>
            <person name="Moranska E."/>
            <person name="Grzebelus E."/>
            <person name="Grzebelus D."/>
            <person name="Ashrafi H."/>
            <person name="Zheng Z."/>
            <person name="Cheng S."/>
            <person name="Spooner D."/>
            <person name="Van Deynze A."/>
            <person name="Simon P."/>
        </authorList>
    </citation>
    <scope>NUCLEOTIDE SEQUENCE</scope>
    <source>
        <tissue evidence="3">Leaf</tissue>
    </source>
</reference>
<gene>
    <name evidence="3" type="ORF">DCAR_0104384</name>
</gene>
<sequence>MPKQSKKLFASLVTKNLNAELEFVLPEHVRVQISSLYNSPSPTSYLLLPPTIENVREGYTYPTQVALPFPDQSGTVAATSVSQSGKRKRTTLPSITKDGDDESETAPEVHPPQKKKDANKVNTSSSHFVVHQEMPPAETGDAVLELPSSPQEEKPGRDLLLLLEPAREQDDHQHLMNAASVLKSQLVGRLINHADELSTQEMMMLADKCYRTLEGLGDNYASFNSEVNKLIAQHQELACAAKKKEDWNDCNIKARYLHQVQSLTEVQQRLSSAQDKLSTAKTYGDSLKIRKEELEGELRKLTGELHDVEERVKALTAERDQCKEAHSVAEAELRKLNAEKEEARVAFKAINDEYSAANKEFERMSNHLLQLVVMVIELLGFIMFGTGPPKVQAYSAMKQMSNKLKDPQLPKIGRADGVYANGTVAFTG</sequence>
<keyword evidence="4" id="KW-1185">Reference proteome</keyword>
<proteinExistence type="predicted"/>
<evidence type="ECO:0000313" key="3">
    <source>
        <dbReference type="EMBL" id="WOG85196.1"/>
    </source>
</evidence>
<evidence type="ECO:0000256" key="2">
    <source>
        <dbReference type="SAM" id="MobiDB-lite"/>
    </source>
</evidence>
<evidence type="ECO:0000313" key="4">
    <source>
        <dbReference type="Proteomes" id="UP000077755"/>
    </source>
</evidence>
<accession>A0A166ISV8</accession>
<organism evidence="3 4">
    <name type="scientific">Daucus carota subsp. sativus</name>
    <name type="common">Carrot</name>
    <dbReference type="NCBI Taxonomy" id="79200"/>
    <lineage>
        <taxon>Eukaryota</taxon>
        <taxon>Viridiplantae</taxon>
        <taxon>Streptophyta</taxon>
        <taxon>Embryophyta</taxon>
        <taxon>Tracheophyta</taxon>
        <taxon>Spermatophyta</taxon>
        <taxon>Magnoliopsida</taxon>
        <taxon>eudicotyledons</taxon>
        <taxon>Gunneridae</taxon>
        <taxon>Pentapetalae</taxon>
        <taxon>asterids</taxon>
        <taxon>campanulids</taxon>
        <taxon>Apiales</taxon>
        <taxon>Apiaceae</taxon>
        <taxon>Apioideae</taxon>
        <taxon>Scandiceae</taxon>
        <taxon>Daucinae</taxon>
        <taxon>Daucus</taxon>
        <taxon>Daucus sect. Daucus</taxon>
    </lineage>
</organism>
<dbReference type="OMA" id="CNIKARY"/>
<dbReference type="Gene3D" id="1.10.287.1490">
    <property type="match status" value="1"/>
</dbReference>
<dbReference type="Proteomes" id="UP000077755">
    <property type="component" value="Chromosome 1"/>
</dbReference>
<reference evidence="3" key="2">
    <citation type="submission" date="2022-03" db="EMBL/GenBank/DDBJ databases">
        <title>Draft title - Genomic analysis of global carrot germplasm unveils the trajectory of domestication and the origin of high carotenoid orange carrot.</title>
        <authorList>
            <person name="Iorizzo M."/>
            <person name="Ellison S."/>
            <person name="Senalik D."/>
            <person name="Macko-Podgorni A."/>
            <person name="Grzebelus D."/>
            <person name="Bostan H."/>
            <person name="Rolling W."/>
            <person name="Curaba J."/>
            <person name="Simon P."/>
        </authorList>
    </citation>
    <scope>NUCLEOTIDE SEQUENCE</scope>
    <source>
        <tissue evidence="3">Leaf</tissue>
    </source>
</reference>
<dbReference type="EMBL" id="CP093343">
    <property type="protein sequence ID" value="WOG85196.1"/>
    <property type="molecule type" value="Genomic_DNA"/>
</dbReference>